<evidence type="ECO:0000259" key="1">
    <source>
        <dbReference type="Pfam" id="PF07484"/>
    </source>
</evidence>
<dbReference type="InterPro" id="IPR011083">
    <property type="entry name" value="Phage_tail_collar_dom"/>
</dbReference>
<keyword evidence="4" id="KW-1185">Reference proteome</keyword>
<dbReference type="Gene3D" id="2.60.40.3940">
    <property type="match status" value="1"/>
</dbReference>
<dbReference type="Pfam" id="PF21882">
    <property type="entry name" value="Gp53-like_C"/>
    <property type="match status" value="1"/>
</dbReference>
<dbReference type="EMBL" id="LXSQ01000028">
    <property type="protein sequence ID" value="OAM37481.1"/>
    <property type="molecule type" value="Genomic_DNA"/>
</dbReference>
<dbReference type="AlphaFoldDB" id="A0A1B6VVE3"/>
<comment type="caution">
    <text evidence="3">The sequence shown here is derived from an EMBL/GenBank/DDBJ whole genome shotgun (WGS) entry which is preliminary data.</text>
</comment>
<dbReference type="InterPro" id="IPR054075">
    <property type="entry name" value="Gp53-like_C"/>
</dbReference>
<dbReference type="GO" id="GO:0046718">
    <property type="term" value="P:symbiont entry into host cell"/>
    <property type="evidence" value="ECO:0007669"/>
    <property type="project" value="InterPro"/>
</dbReference>
<feature type="domain" description="Putative tail fiber protein gp53-like C-terminal" evidence="2">
    <location>
        <begin position="383"/>
        <end position="474"/>
    </location>
</feature>
<dbReference type="Proteomes" id="UP000077726">
    <property type="component" value="Unassembled WGS sequence"/>
</dbReference>
<evidence type="ECO:0000259" key="2">
    <source>
        <dbReference type="Pfam" id="PF21882"/>
    </source>
</evidence>
<dbReference type="GO" id="GO:0019062">
    <property type="term" value="P:virion attachment to host cell"/>
    <property type="evidence" value="ECO:0007669"/>
    <property type="project" value="InterPro"/>
</dbReference>
<protein>
    <submittedName>
        <fullName evidence="3">Uncharacterized protein</fullName>
    </submittedName>
</protein>
<dbReference type="OrthoDB" id="8613813at2"/>
<proteinExistence type="predicted"/>
<accession>A0A1B6VVE3</accession>
<evidence type="ECO:0000313" key="4">
    <source>
        <dbReference type="Proteomes" id="UP000077726"/>
    </source>
</evidence>
<organism evidence="3 4">
    <name type="scientific">Eikenella halliae</name>
    <dbReference type="NCBI Taxonomy" id="1795832"/>
    <lineage>
        <taxon>Bacteria</taxon>
        <taxon>Pseudomonadati</taxon>
        <taxon>Pseudomonadota</taxon>
        <taxon>Betaproteobacteria</taxon>
        <taxon>Neisseriales</taxon>
        <taxon>Neisseriaceae</taxon>
        <taxon>Eikenella</taxon>
    </lineage>
</organism>
<feature type="domain" description="Phage tail collar" evidence="1">
    <location>
        <begin position="106"/>
        <end position="143"/>
    </location>
</feature>
<name>A0A1B6VVE3_9NEIS</name>
<dbReference type="InterPro" id="IPR037053">
    <property type="entry name" value="Phage_tail_collar_dom_sf"/>
</dbReference>
<dbReference type="SUPFAM" id="SSF88874">
    <property type="entry name" value="Receptor-binding domain of short tail fibre protein gp12"/>
    <property type="match status" value="2"/>
</dbReference>
<dbReference type="Gene3D" id="3.90.1340.10">
    <property type="entry name" value="Phage tail collar domain"/>
    <property type="match status" value="1"/>
</dbReference>
<dbReference type="Pfam" id="PF07484">
    <property type="entry name" value="Collar"/>
    <property type="match status" value="1"/>
</dbReference>
<evidence type="ECO:0000313" key="3">
    <source>
        <dbReference type="EMBL" id="OAM37481.1"/>
    </source>
</evidence>
<dbReference type="STRING" id="1795832.A7Q00_11180"/>
<gene>
    <name evidence="3" type="ORF">A7Q00_11180</name>
</gene>
<reference evidence="4" key="1">
    <citation type="submission" date="2016-05" db="EMBL/GenBank/DDBJ databases">
        <title>Draft genome of Corynebacterium afermentans subsp. afermentans LCDC 88199T.</title>
        <authorList>
            <person name="Bernier A.-M."/>
            <person name="Bernard K."/>
        </authorList>
    </citation>
    <scope>NUCLEOTIDE SEQUENCE [LARGE SCALE GENOMIC DNA]</scope>
    <source>
        <strain evidence="4">NML130454</strain>
    </source>
</reference>
<dbReference type="InterPro" id="IPR005068">
    <property type="entry name" value="Phage_lambda_Stf-r2"/>
</dbReference>
<dbReference type="Pfam" id="PF03406">
    <property type="entry name" value="Phage_fiber_2"/>
    <property type="match status" value="1"/>
</dbReference>
<sequence>MANITEELDNPQWAEGIYQLETTDPVLGGPNGIANRQAKELAARTQYLKKKQEEYKPGAASTTKAGIVQLSSATNSDREDVAATSKAVKIAYDKAEESAGKGLPVGAVIGFPRAVSSPEGYLKADGSTFAQATYPDLYRVLGGNKLPNLTRSDVGMTAYFAFDDIPDGWIKYDDIATKVTQAAYPELYRKLVAQYGSIDAVTKAEDRFIRNASGSLTVGTQQGDAIRNITGEAKFGHDGDTTYDPNSAASTSAIYYPDRKSPDTVSNMSVISNAANNWRPLVFDASRAVPTADENRPKAIAMVLCIKARDTLDDVVMWVKAYGKVTNAGMLDASTLAADLQRKANRDEVAPKSHTHRSSEITDFTQAVTNLFTADKSANGWVRLPNGLLLQWLCIEHTITSIGNNPGAVYSFPVAFTQGCLSMSINTCLSNPALGYGALTRVMPISVSQFRLVEDFWSAFGTRQPAKSYVLAIGF</sequence>